<dbReference type="KEGG" id="pdio:PDMSB3_2316.1"/>
<evidence type="ECO:0000256" key="1">
    <source>
        <dbReference type="SAM" id="MobiDB-lite"/>
    </source>
</evidence>
<evidence type="ECO:0000313" key="2">
    <source>
        <dbReference type="EMBL" id="VVD33600.1"/>
    </source>
</evidence>
<feature type="region of interest" description="Disordered" evidence="1">
    <location>
        <begin position="50"/>
        <end position="78"/>
    </location>
</feature>
<protein>
    <submittedName>
        <fullName evidence="2">Uncharacterized protein</fullName>
    </submittedName>
</protein>
<name>A0A5Q4ZR30_9BURK</name>
<proteinExistence type="predicted"/>
<accession>A0A5Q4ZR30</accession>
<gene>
    <name evidence="2" type="ORF">PDMSB3_2316</name>
</gene>
<feature type="compositionally biased region" description="Low complexity" evidence="1">
    <location>
        <begin position="55"/>
        <end position="68"/>
    </location>
</feature>
<feature type="region of interest" description="Disordered" evidence="1">
    <location>
        <begin position="146"/>
        <end position="170"/>
    </location>
</feature>
<organism evidence="2 3">
    <name type="scientific">Paraburkholderia dioscoreae</name>
    <dbReference type="NCBI Taxonomy" id="2604047"/>
    <lineage>
        <taxon>Bacteria</taxon>
        <taxon>Pseudomonadati</taxon>
        <taxon>Pseudomonadota</taxon>
        <taxon>Betaproteobacteria</taxon>
        <taxon>Burkholderiales</taxon>
        <taxon>Burkholderiaceae</taxon>
        <taxon>Paraburkholderia</taxon>
    </lineage>
</organism>
<reference evidence="2 3" key="1">
    <citation type="submission" date="2019-08" db="EMBL/GenBank/DDBJ databases">
        <authorList>
            <person name="Herpell B J."/>
        </authorList>
    </citation>
    <scope>NUCLEOTIDE SEQUENCE [LARGE SCALE GENOMIC DNA]</scope>
    <source>
        <strain evidence="3">Msb3</strain>
    </source>
</reference>
<dbReference type="Proteomes" id="UP000325811">
    <property type="component" value="Chromosome II"/>
</dbReference>
<dbReference type="EMBL" id="LR699554">
    <property type="protein sequence ID" value="VVD33600.1"/>
    <property type="molecule type" value="Genomic_DNA"/>
</dbReference>
<keyword evidence="3" id="KW-1185">Reference proteome</keyword>
<sequence>MILDLSSQSINVRGQRSDGFCLQRRITPANQPIQGSPWAIRKRISGRYSSKNADSASLTTSRHSSSSHGGYDAARASDMSTAHARRYQLETTRFTAANGREVIKVVTDSRVTGYIDGSIPPEAIEAWYRRLSADLRRPISHSRRMLRQNRRRTTRPMRKCTRRRHPAPRQWLPRRGRPLIVLR</sequence>
<dbReference type="AlphaFoldDB" id="A0A5Q4ZR30"/>
<evidence type="ECO:0000313" key="3">
    <source>
        <dbReference type="Proteomes" id="UP000325811"/>
    </source>
</evidence>